<comment type="caution">
    <text evidence="2">The sequence shown here is derived from an EMBL/GenBank/DDBJ whole genome shotgun (WGS) entry which is preliminary data.</text>
</comment>
<feature type="compositionally biased region" description="Polar residues" evidence="1">
    <location>
        <begin position="30"/>
        <end position="42"/>
    </location>
</feature>
<evidence type="ECO:0000256" key="1">
    <source>
        <dbReference type="SAM" id="MobiDB-lite"/>
    </source>
</evidence>
<gene>
    <name evidence="2" type="ORF">Salat_1853000</name>
</gene>
<name>A0AAE2CHW0_9LAMI</name>
<dbReference type="EMBL" id="JACGWO010000007">
    <property type="protein sequence ID" value="KAK4422705.1"/>
    <property type="molecule type" value="Genomic_DNA"/>
</dbReference>
<reference evidence="2" key="2">
    <citation type="journal article" date="2024" name="Plant">
        <title>Genomic evolution and insights into agronomic trait innovations of Sesamum species.</title>
        <authorList>
            <person name="Miao H."/>
            <person name="Wang L."/>
            <person name="Qu L."/>
            <person name="Liu H."/>
            <person name="Sun Y."/>
            <person name="Le M."/>
            <person name="Wang Q."/>
            <person name="Wei S."/>
            <person name="Zheng Y."/>
            <person name="Lin W."/>
            <person name="Duan Y."/>
            <person name="Cao H."/>
            <person name="Xiong S."/>
            <person name="Wang X."/>
            <person name="Wei L."/>
            <person name="Li C."/>
            <person name="Ma Q."/>
            <person name="Ju M."/>
            <person name="Zhao R."/>
            <person name="Li G."/>
            <person name="Mu C."/>
            <person name="Tian Q."/>
            <person name="Mei H."/>
            <person name="Zhang T."/>
            <person name="Gao T."/>
            <person name="Zhang H."/>
        </authorList>
    </citation>
    <scope>NUCLEOTIDE SEQUENCE</scope>
    <source>
        <strain evidence="2">3651</strain>
    </source>
</reference>
<accession>A0AAE2CHW0</accession>
<evidence type="ECO:0000313" key="3">
    <source>
        <dbReference type="Proteomes" id="UP001293254"/>
    </source>
</evidence>
<dbReference type="AlphaFoldDB" id="A0AAE2CHW0"/>
<sequence length="152" mass="16004">MYLGERKSGGEINGEIPSQIATRNEFRIGNQITSTENPSVGSNIGGAKFHGDVEDGEKIDGGSGEDEKAAPAVIHVQAFPIVLKTQEVEEERVDEKRSEGGDEEDAVPSVDEFTAGVEDLAPPYLLAVADKGAGDGESHNAEAEAVHGRTTT</sequence>
<keyword evidence="3" id="KW-1185">Reference proteome</keyword>
<feature type="compositionally biased region" description="Basic and acidic residues" evidence="1">
    <location>
        <begin position="132"/>
        <end position="152"/>
    </location>
</feature>
<feature type="compositionally biased region" description="Basic and acidic residues" evidence="1">
    <location>
        <begin position="49"/>
        <end position="67"/>
    </location>
</feature>
<dbReference type="Proteomes" id="UP001293254">
    <property type="component" value="Unassembled WGS sequence"/>
</dbReference>
<feature type="region of interest" description="Disordered" evidence="1">
    <location>
        <begin position="1"/>
        <end position="67"/>
    </location>
</feature>
<reference evidence="2" key="1">
    <citation type="submission" date="2020-06" db="EMBL/GenBank/DDBJ databases">
        <authorList>
            <person name="Li T."/>
            <person name="Hu X."/>
            <person name="Zhang T."/>
            <person name="Song X."/>
            <person name="Zhang H."/>
            <person name="Dai N."/>
            <person name="Sheng W."/>
            <person name="Hou X."/>
            <person name="Wei L."/>
        </authorList>
    </citation>
    <scope>NUCLEOTIDE SEQUENCE</scope>
    <source>
        <strain evidence="2">3651</strain>
        <tissue evidence="2">Leaf</tissue>
    </source>
</reference>
<organism evidence="2 3">
    <name type="scientific">Sesamum alatum</name>
    <dbReference type="NCBI Taxonomy" id="300844"/>
    <lineage>
        <taxon>Eukaryota</taxon>
        <taxon>Viridiplantae</taxon>
        <taxon>Streptophyta</taxon>
        <taxon>Embryophyta</taxon>
        <taxon>Tracheophyta</taxon>
        <taxon>Spermatophyta</taxon>
        <taxon>Magnoliopsida</taxon>
        <taxon>eudicotyledons</taxon>
        <taxon>Gunneridae</taxon>
        <taxon>Pentapetalae</taxon>
        <taxon>asterids</taxon>
        <taxon>lamiids</taxon>
        <taxon>Lamiales</taxon>
        <taxon>Pedaliaceae</taxon>
        <taxon>Sesamum</taxon>
    </lineage>
</organism>
<proteinExistence type="predicted"/>
<feature type="region of interest" description="Disordered" evidence="1">
    <location>
        <begin position="86"/>
        <end position="118"/>
    </location>
</feature>
<protein>
    <submittedName>
        <fullName evidence="2">Uncharacterized protein</fullName>
    </submittedName>
</protein>
<feature type="region of interest" description="Disordered" evidence="1">
    <location>
        <begin position="130"/>
        <end position="152"/>
    </location>
</feature>
<evidence type="ECO:0000313" key="2">
    <source>
        <dbReference type="EMBL" id="KAK4422705.1"/>
    </source>
</evidence>